<keyword evidence="2" id="KW-1185">Reference proteome</keyword>
<dbReference type="InterPro" id="IPR012808">
    <property type="entry name" value="CHP02453"/>
</dbReference>
<dbReference type="InterPro" id="IPR015996">
    <property type="entry name" value="UCP028451"/>
</dbReference>
<sequence length="218" mass="24611">MEFTGFPVAALDFYDDLEVDNSKSFWEAHRHVYEESVKAPMVALCAALAPEFGEAKIFRPYRDVRFAKDKTPYKTHQGAFVGVGPSMGLYVELSPRGVRVGGGFYHAETPRMAAIRDAMAHDRTGPTLRRHLTVLEKAGFEIGGERLKTTPRGYVADHPRIELLRHKQLIANRSYGFEKVIHTPAVQTLVRDDWRALRPLLAWLQRAVAGVPEDPTRQ</sequence>
<reference evidence="2" key="1">
    <citation type="journal article" date="2019" name="Int. J. Syst. Evol. Microbiol.">
        <title>The Global Catalogue of Microorganisms (GCM) 10K type strain sequencing project: providing services to taxonomists for standard genome sequencing and annotation.</title>
        <authorList>
            <consortium name="The Broad Institute Genomics Platform"/>
            <consortium name="The Broad Institute Genome Sequencing Center for Infectious Disease"/>
            <person name="Wu L."/>
            <person name="Ma J."/>
        </authorList>
    </citation>
    <scope>NUCLEOTIDE SEQUENCE [LARGE SCALE GENOMIC DNA]</scope>
    <source>
        <strain evidence="2">JCM 18459</strain>
    </source>
</reference>
<dbReference type="PANTHER" id="PTHR36452">
    <property type="entry name" value="CHROMOSOME 12, WHOLE GENOME SHOTGUN SEQUENCE"/>
    <property type="match status" value="1"/>
</dbReference>
<organism evidence="1 2">
    <name type="scientific">Nocardioides marinquilinus</name>
    <dbReference type="NCBI Taxonomy" id="1210400"/>
    <lineage>
        <taxon>Bacteria</taxon>
        <taxon>Bacillati</taxon>
        <taxon>Actinomycetota</taxon>
        <taxon>Actinomycetes</taxon>
        <taxon>Propionibacteriales</taxon>
        <taxon>Nocardioidaceae</taxon>
        <taxon>Nocardioides</taxon>
    </lineage>
</organism>
<name>A0ABP9P6I9_9ACTN</name>
<accession>A0ABP9P6I9</accession>
<dbReference type="NCBIfam" id="TIGR02453">
    <property type="entry name" value="TIGR02453 family protein"/>
    <property type="match status" value="1"/>
</dbReference>
<evidence type="ECO:0000313" key="2">
    <source>
        <dbReference type="Proteomes" id="UP001500221"/>
    </source>
</evidence>
<evidence type="ECO:0000313" key="1">
    <source>
        <dbReference type="EMBL" id="GAA5141359.1"/>
    </source>
</evidence>
<dbReference type="RefSeq" id="WP_345453726.1">
    <property type="nucleotide sequence ID" value="NZ_BAABKG010000001.1"/>
</dbReference>
<gene>
    <name evidence="1" type="ORF">GCM10023340_02960</name>
</gene>
<dbReference type="PANTHER" id="PTHR36452:SF1">
    <property type="entry name" value="DUF2461 DOMAIN-CONTAINING PROTEIN"/>
    <property type="match status" value="1"/>
</dbReference>
<dbReference type="Proteomes" id="UP001500221">
    <property type="component" value="Unassembled WGS sequence"/>
</dbReference>
<comment type="caution">
    <text evidence="1">The sequence shown here is derived from an EMBL/GenBank/DDBJ whole genome shotgun (WGS) entry which is preliminary data.</text>
</comment>
<dbReference type="PIRSF" id="PIRSF028451">
    <property type="entry name" value="UCP028451"/>
    <property type="match status" value="1"/>
</dbReference>
<proteinExistence type="predicted"/>
<protein>
    <submittedName>
        <fullName evidence="1">DUF2461 domain-containing protein</fullName>
    </submittedName>
</protein>
<dbReference type="Pfam" id="PF09365">
    <property type="entry name" value="DUF2461"/>
    <property type="match status" value="1"/>
</dbReference>
<dbReference type="EMBL" id="BAABKG010000001">
    <property type="protein sequence ID" value="GAA5141359.1"/>
    <property type="molecule type" value="Genomic_DNA"/>
</dbReference>